<keyword evidence="4" id="KW-1185">Reference proteome</keyword>
<comment type="caution">
    <text evidence="3">The sequence shown here is derived from an EMBL/GenBank/DDBJ whole genome shotgun (WGS) entry which is preliminary data.</text>
</comment>
<gene>
    <name evidence="3" type="ORF">D2E24_0457</name>
</gene>
<feature type="transmembrane region" description="Helical" evidence="2">
    <location>
        <begin position="38"/>
        <end position="61"/>
    </location>
</feature>
<dbReference type="Proteomes" id="UP000287470">
    <property type="component" value="Unassembled WGS sequence"/>
</dbReference>
<keyword evidence="2" id="KW-0812">Transmembrane</keyword>
<accession>A0A430FW47</accession>
<keyword evidence="2" id="KW-1133">Transmembrane helix</keyword>
<proteinExistence type="predicted"/>
<keyword evidence="2" id="KW-0472">Membrane</keyword>
<dbReference type="PANTHER" id="PTHR34351">
    <property type="entry name" value="SLR1927 PROTEIN-RELATED"/>
    <property type="match status" value="1"/>
</dbReference>
<dbReference type="PANTHER" id="PTHR34351:SF1">
    <property type="entry name" value="SLR1927 PROTEIN"/>
    <property type="match status" value="1"/>
</dbReference>
<evidence type="ECO:0000313" key="3">
    <source>
        <dbReference type="EMBL" id="RSX58097.1"/>
    </source>
</evidence>
<feature type="region of interest" description="Disordered" evidence="1">
    <location>
        <begin position="343"/>
        <end position="371"/>
    </location>
</feature>
<feature type="transmembrane region" description="Helical" evidence="2">
    <location>
        <begin position="68"/>
        <end position="91"/>
    </location>
</feature>
<reference evidence="3 4" key="1">
    <citation type="submission" date="2018-09" db="EMBL/GenBank/DDBJ databases">
        <title>Characterization of the phylogenetic diversity of five novel species belonging to the genus Bifidobacterium.</title>
        <authorList>
            <person name="Lugli G.A."/>
            <person name="Duranti S."/>
            <person name="Milani C."/>
        </authorList>
    </citation>
    <scope>NUCLEOTIDE SEQUENCE [LARGE SCALE GENOMIC DNA]</scope>
    <source>
        <strain evidence="3 4">2033B</strain>
    </source>
</reference>
<name>A0A430FW47_9BIFI</name>
<evidence type="ECO:0000256" key="2">
    <source>
        <dbReference type="SAM" id="Phobius"/>
    </source>
</evidence>
<dbReference type="AlphaFoldDB" id="A0A430FW47"/>
<organism evidence="3 4">
    <name type="scientific">Bifidobacterium samirii</name>
    <dbReference type="NCBI Taxonomy" id="2306974"/>
    <lineage>
        <taxon>Bacteria</taxon>
        <taxon>Bacillati</taxon>
        <taxon>Actinomycetota</taxon>
        <taxon>Actinomycetes</taxon>
        <taxon>Bifidobacteriales</taxon>
        <taxon>Bifidobacteriaceae</taxon>
        <taxon>Bifidobacterium</taxon>
    </lineage>
</organism>
<evidence type="ECO:0000313" key="4">
    <source>
        <dbReference type="Proteomes" id="UP000287470"/>
    </source>
</evidence>
<protein>
    <submittedName>
        <fullName evidence="3">Uncharacterized protein</fullName>
    </submittedName>
</protein>
<dbReference type="EMBL" id="QXGK01000003">
    <property type="protein sequence ID" value="RSX58097.1"/>
    <property type="molecule type" value="Genomic_DNA"/>
</dbReference>
<sequence>MAGLMTTGFRGFAARGMPRRGSAPPAWPWTGLVRLVEAWPLTGVGWSVAVAGVLCIIGFAMLRWHETLAAGTVCVASVAAALSAALGGMPLSAEAEPHSPPTAQPAASPAATGRPARFPLRVTEGDGIRYDIVIRNTSRRTARGITCIMPYAGPDVRFAVPRLGPGATLRHTVAIGRTRRGVAPIGTVVWERSDPFGLACRSITAAGPGIVVVRPRTVPFDSIGFDRLGDADDTAGHPSEDGDPCGLRQYRDGDDPRRIHWPASLKGTGLVVRDIRSSRRNGIMLTLAIDASRYADAAEFETAVRVFASIGMHALSTGMPLSCQAGNRPVTTTDPDAFLDSCSRITPHGSWDAPSPSPPQASTAQANHDGTGLLPAPVDGANVLVAVVGSTPGRGPDAGIRQSGIGSAWTGPCLRIEVRHGATASLRCEPDVTVGVAGSVDDLPSIMEALS</sequence>
<feature type="region of interest" description="Disordered" evidence="1">
    <location>
        <begin position="93"/>
        <end position="116"/>
    </location>
</feature>
<evidence type="ECO:0000256" key="1">
    <source>
        <dbReference type="SAM" id="MobiDB-lite"/>
    </source>
</evidence>